<dbReference type="EMBL" id="KI669621">
    <property type="protein sequence ID" value="ETN01867.1"/>
    <property type="molecule type" value="Genomic_DNA"/>
</dbReference>
<accession>W2PLZ4</accession>
<dbReference type="AlphaFoldDB" id="W2PLZ4"/>
<evidence type="ECO:0000313" key="2">
    <source>
        <dbReference type="Proteomes" id="UP000018817"/>
    </source>
</evidence>
<dbReference type="GeneID" id="20192573"/>
<reference evidence="2" key="1">
    <citation type="submission" date="2011-12" db="EMBL/GenBank/DDBJ databases">
        <authorList>
            <consortium name="The Broad Institute Genome Sequencing Platform"/>
            <person name="Russ C."/>
            <person name="Tyler B."/>
            <person name="Panabieres F."/>
            <person name="Shan W."/>
            <person name="Tripathy S."/>
            <person name="Grunwald N."/>
            <person name="Machado M."/>
            <person name="Young S.K."/>
            <person name="Zeng Q."/>
            <person name="Gargeya S."/>
            <person name="Fitzgerald M."/>
            <person name="Haas B."/>
            <person name="Abouelleil A."/>
            <person name="Alvarado L."/>
            <person name="Arachchi H.M."/>
            <person name="Berlin A."/>
            <person name="Chapman S.B."/>
            <person name="Gearin G."/>
            <person name="Goldberg J."/>
            <person name="Griggs A."/>
            <person name="Gujja S."/>
            <person name="Hansen M."/>
            <person name="Heiman D."/>
            <person name="Howarth C."/>
            <person name="Larimer J."/>
            <person name="Lui A."/>
            <person name="MacDonald P.J.P."/>
            <person name="McCowen C."/>
            <person name="Montmayeur A."/>
            <person name="Murphy C."/>
            <person name="Neiman D."/>
            <person name="Pearson M."/>
            <person name="Priest M."/>
            <person name="Roberts A."/>
            <person name="Saif S."/>
            <person name="Shea T."/>
            <person name="Sisk P."/>
            <person name="Stolte C."/>
            <person name="Sykes S."/>
            <person name="Wortman J."/>
            <person name="Nusbaum C."/>
            <person name="Birren B."/>
        </authorList>
    </citation>
    <scope>NUCLEOTIDE SEQUENCE [LARGE SCALE GENOMIC DNA]</scope>
    <source>
        <strain evidence="2">INRA-310</strain>
    </source>
</reference>
<evidence type="ECO:0000313" key="1">
    <source>
        <dbReference type="EMBL" id="ETN01867.1"/>
    </source>
</evidence>
<sequence>MAPSEASGYFSWTQRVSFAGGFSRTIANFYIRICHRVRCGFSTSDQGVLIADYHYNPVAAAILDLGLLSLPSAASRLPLTWGRRLRVIYVVLDNNCTQVLVSVEAASRLGATAMSQAGTVVV</sequence>
<protein>
    <submittedName>
        <fullName evidence="1">Uncharacterized protein</fullName>
    </submittedName>
</protein>
<dbReference type="Proteomes" id="UP000018817">
    <property type="component" value="Unassembled WGS sequence"/>
</dbReference>
<proteinExistence type="predicted"/>
<dbReference type="RefSeq" id="XP_008912768.1">
    <property type="nucleotide sequence ID" value="XM_008914520.1"/>
</dbReference>
<dbReference type="VEuPathDB" id="FungiDB:PPTG_23974"/>
<name>W2PLZ4_PHYN3</name>
<reference evidence="1 2" key="2">
    <citation type="submission" date="2013-11" db="EMBL/GenBank/DDBJ databases">
        <title>The Genome Sequence of Phytophthora parasitica INRA-310.</title>
        <authorList>
            <consortium name="The Broad Institute Genomics Platform"/>
            <person name="Russ C."/>
            <person name="Tyler B."/>
            <person name="Panabieres F."/>
            <person name="Shan W."/>
            <person name="Tripathy S."/>
            <person name="Grunwald N."/>
            <person name="Machado M."/>
            <person name="Johnson C.S."/>
            <person name="Arredondo F."/>
            <person name="Hong C."/>
            <person name="Coffey M."/>
            <person name="Young S.K."/>
            <person name="Zeng Q."/>
            <person name="Gargeya S."/>
            <person name="Fitzgerald M."/>
            <person name="Abouelleil A."/>
            <person name="Alvarado L."/>
            <person name="Chapman S.B."/>
            <person name="Gainer-Dewar J."/>
            <person name="Goldberg J."/>
            <person name="Griggs A."/>
            <person name="Gujja S."/>
            <person name="Hansen M."/>
            <person name="Howarth C."/>
            <person name="Imamovic A."/>
            <person name="Ireland A."/>
            <person name="Larimer J."/>
            <person name="McCowan C."/>
            <person name="Murphy C."/>
            <person name="Pearson M."/>
            <person name="Poon T.W."/>
            <person name="Priest M."/>
            <person name="Roberts A."/>
            <person name="Saif S."/>
            <person name="Shea T."/>
            <person name="Sykes S."/>
            <person name="Wortman J."/>
            <person name="Nusbaum C."/>
            <person name="Birren B."/>
        </authorList>
    </citation>
    <scope>NUCLEOTIDE SEQUENCE [LARGE SCALE GENOMIC DNA]</scope>
    <source>
        <strain evidence="1 2">INRA-310</strain>
    </source>
</reference>
<gene>
    <name evidence="1" type="ORF">PPTG_23974</name>
</gene>
<organism evidence="1 2">
    <name type="scientific">Phytophthora nicotianae (strain INRA-310)</name>
    <name type="common">Phytophthora parasitica</name>
    <dbReference type="NCBI Taxonomy" id="761204"/>
    <lineage>
        <taxon>Eukaryota</taxon>
        <taxon>Sar</taxon>
        <taxon>Stramenopiles</taxon>
        <taxon>Oomycota</taxon>
        <taxon>Peronosporomycetes</taxon>
        <taxon>Peronosporales</taxon>
        <taxon>Peronosporaceae</taxon>
        <taxon>Phytophthora</taxon>
    </lineage>
</organism>